<sequence>MPKVKSDKRGADAEDKNGAANDEKKTSRWAGGQLFGSETTETTFQGAGFKDKDKALETLQLLEGRDVTFQFQIINSMFHRAKVIHKRTKDPEKLRNLSEAIETFENWLNEYRSRSRAKENLGYLPLDVVEAFQPLADRYGVKTEVPGVHISFLKAYREADGDLKKLRVLKVNPDDEKSITWDVHRNKYLKPLVDRVKGDDAPRLYLTEEKVRGVPTKEHVELVMWGYSPEVTKLKKTIPQVKDLEGKDLNGLLPSE</sequence>
<keyword evidence="3" id="KW-1185">Reference proteome</keyword>
<reference evidence="2 3" key="1">
    <citation type="submission" date="2017-12" db="EMBL/GenBank/DDBJ databases">
        <title>Hemimetabolous genomes reveal molecular basis of termite eusociality.</title>
        <authorList>
            <person name="Harrison M.C."/>
            <person name="Jongepier E."/>
            <person name="Robertson H.M."/>
            <person name="Arning N."/>
            <person name="Bitard-Feildel T."/>
            <person name="Chao H."/>
            <person name="Childers C.P."/>
            <person name="Dinh H."/>
            <person name="Doddapaneni H."/>
            <person name="Dugan S."/>
            <person name="Gowin J."/>
            <person name="Greiner C."/>
            <person name="Han Y."/>
            <person name="Hu H."/>
            <person name="Hughes D.S.T."/>
            <person name="Huylmans A.-K."/>
            <person name="Kemena C."/>
            <person name="Kremer L.P.M."/>
            <person name="Lee S.L."/>
            <person name="Lopez-Ezquerra A."/>
            <person name="Mallet L."/>
            <person name="Monroy-Kuhn J.M."/>
            <person name="Moser A."/>
            <person name="Murali S.C."/>
            <person name="Muzny D.M."/>
            <person name="Otani S."/>
            <person name="Piulachs M.-D."/>
            <person name="Poelchau M."/>
            <person name="Qu J."/>
            <person name="Schaub F."/>
            <person name="Wada-Katsumata A."/>
            <person name="Worley K.C."/>
            <person name="Xie Q."/>
            <person name="Ylla G."/>
            <person name="Poulsen M."/>
            <person name="Gibbs R.A."/>
            <person name="Schal C."/>
            <person name="Richards S."/>
            <person name="Belles X."/>
            <person name="Korb J."/>
            <person name="Bornberg-Bauer E."/>
        </authorList>
    </citation>
    <scope>NUCLEOTIDE SEQUENCE [LARGE SCALE GENOMIC DNA]</scope>
    <source>
        <tissue evidence="2">Whole body</tissue>
    </source>
</reference>
<gene>
    <name evidence="2" type="ORF">B7P43_G01448</name>
</gene>
<dbReference type="EMBL" id="NEVH01002981">
    <property type="protein sequence ID" value="PNF41287.1"/>
    <property type="molecule type" value="Genomic_DNA"/>
</dbReference>
<proteinExistence type="predicted"/>
<dbReference type="Gene3D" id="1.20.120.1250">
    <property type="entry name" value="Sulfhydryl oxidase R596, ORFan domain"/>
    <property type="match status" value="1"/>
</dbReference>
<dbReference type="InParanoid" id="A0A2J7RKC4"/>
<name>A0A2J7RKC4_9NEOP</name>
<dbReference type="OrthoDB" id="8188991at2759"/>
<feature type="region of interest" description="Disordered" evidence="1">
    <location>
        <begin position="1"/>
        <end position="38"/>
    </location>
</feature>
<organism evidence="2 3">
    <name type="scientific">Cryptotermes secundus</name>
    <dbReference type="NCBI Taxonomy" id="105785"/>
    <lineage>
        <taxon>Eukaryota</taxon>
        <taxon>Metazoa</taxon>
        <taxon>Ecdysozoa</taxon>
        <taxon>Arthropoda</taxon>
        <taxon>Hexapoda</taxon>
        <taxon>Insecta</taxon>
        <taxon>Pterygota</taxon>
        <taxon>Neoptera</taxon>
        <taxon>Polyneoptera</taxon>
        <taxon>Dictyoptera</taxon>
        <taxon>Blattodea</taxon>
        <taxon>Blattoidea</taxon>
        <taxon>Termitoidae</taxon>
        <taxon>Kalotermitidae</taxon>
        <taxon>Cryptotermitinae</taxon>
        <taxon>Cryptotermes</taxon>
    </lineage>
</organism>
<evidence type="ECO:0000313" key="3">
    <source>
        <dbReference type="Proteomes" id="UP000235965"/>
    </source>
</evidence>
<protein>
    <submittedName>
        <fullName evidence="2">Uncharacterized protein</fullName>
    </submittedName>
</protein>
<comment type="caution">
    <text evidence="2">The sequence shown here is derived from an EMBL/GenBank/DDBJ whole genome shotgun (WGS) entry which is preliminary data.</text>
</comment>
<feature type="compositionally biased region" description="Basic and acidic residues" evidence="1">
    <location>
        <begin position="1"/>
        <end position="26"/>
    </location>
</feature>
<dbReference type="Proteomes" id="UP000235965">
    <property type="component" value="Unassembled WGS sequence"/>
</dbReference>
<evidence type="ECO:0000313" key="2">
    <source>
        <dbReference type="EMBL" id="PNF41287.1"/>
    </source>
</evidence>
<accession>A0A2J7RKC4</accession>
<dbReference type="AlphaFoldDB" id="A0A2J7RKC4"/>
<evidence type="ECO:0000256" key="1">
    <source>
        <dbReference type="SAM" id="MobiDB-lite"/>
    </source>
</evidence>